<keyword evidence="4" id="KW-1185">Reference proteome</keyword>
<feature type="transmembrane region" description="Helical" evidence="2">
    <location>
        <begin position="20"/>
        <end position="39"/>
    </location>
</feature>
<comment type="caution">
    <text evidence="3">The sequence shown here is derived from an EMBL/GenBank/DDBJ whole genome shotgun (WGS) entry which is preliminary data.</text>
</comment>
<feature type="region of interest" description="Disordered" evidence="1">
    <location>
        <begin position="350"/>
        <end position="411"/>
    </location>
</feature>
<protein>
    <submittedName>
        <fullName evidence="3">Uncharacterized protein</fullName>
    </submittedName>
</protein>
<feature type="transmembrane region" description="Helical" evidence="2">
    <location>
        <begin position="199"/>
        <end position="220"/>
    </location>
</feature>
<proteinExistence type="predicted"/>
<keyword evidence="2" id="KW-0472">Membrane</keyword>
<dbReference type="Proteomes" id="UP001500620">
    <property type="component" value="Unassembled WGS sequence"/>
</dbReference>
<dbReference type="PANTHER" id="PTHR32196">
    <property type="entry name" value="ABC TRANSPORTER PERMEASE PROTEIN YPHD-RELATED-RELATED"/>
    <property type="match status" value="1"/>
</dbReference>
<organism evidence="3 4">
    <name type="scientific">Dactylosporangium darangshiense</name>
    <dbReference type="NCBI Taxonomy" id="579108"/>
    <lineage>
        <taxon>Bacteria</taxon>
        <taxon>Bacillati</taxon>
        <taxon>Actinomycetota</taxon>
        <taxon>Actinomycetes</taxon>
        <taxon>Micromonosporales</taxon>
        <taxon>Micromonosporaceae</taxon>
        <taxon>Dactylosporangium</taxon>
    </lineage>
</organism>
<feature type="transmembrane region" description="Helical" evidence="2">
    <location>
        <begin position="155"/>
        <end position="178"/>
    </location>
</feature>
<reference evidence="4" key="1">
    <citation type="journal article" date="2019" name="Int. J. Syst. Evol. Microbiol.">
        <title>The Global Catalogue of Microorganisms (GCM) 10K type strain sequencing project: providing services to taxonomists for standard genome sequencing and annotation.</title>
        <authorList>
            <consortium name="The Broad Institute Genomics Platform"/>
            <consortium name="The Broad Institute Genome Sequencing Center for Infectious Disease"/>
            <person name="Wu L."/>
            <person name="Ma J."/>
        </authorList>
    </citation>
    <scope>NUCLEOTIDE SEQUENCE [LARGE SCALE GENOMIC DNA]</scope>
    <source>
        <strain evidence="4">JCM 17441</strain>
    </source>
</reference>
<feature type="transmembrane region" description="Helical" evidence="2">
    <location>
        <begin position="254"/>
        <end position="272"/>
    </location>
</feature>
<evidence type="ECO:0000256" key="2">
    <source>
        <dbReference type="SAM" id="Phobius"/>
    </source>
</evidence>
<feature type="transmembrane region" description="Helical" evidence="2">
    <location>
        <begin position="51"/>
        <end position="68"/>
    </location>
</feature>
<sequence length="411" mass="41266">MSDVSAAPPARPVRELLPNLIWEAVLLLVAVGVTIGLYLQNSEVFGRGGAWSTMAFTGFAALGLALSLRTGTPNLAVGQLAALAGVIYAKQDSILLALLAVLGLGLAMALITGLTGLPGWVVTFSAGLVVQAILIGQATGGVIRLQDPGVPGSYVPWAVAFFVLSILGGVLFAVPAVRRLLSANRPAGGEAGAFSVAKLLGALVGITGSSVLAAVAGILQTRYISAAQPFDTGLLVDGLAAVLLGAVSPFGRRAGVFGVALGVVIVDFLWQWELLKGAGSWVMTLTAAICALVGLFAIWLIELIGRRVSPLVTAPAPVVPAPMPFAGYAVPAPVPNVPFAPPGAVPPQFAGPPPVSAPPQFAGPPPVSGPPQYAGPPVSGPPQFAGPPVSGPPVSPPAAPPAPGWPPPPPQ</sequence>
<dbReference type="PANTHER" id="PTHR32196:SF69">
    <property type="entry name" value="BRANCHED-CHAIN AMINO ACID TRANSPORT SYSTEM, PERMEASE PROTEIN"/>
    <property type="match status" value="1"/>
</dbReference>
<keyword evidence="2" id="KW-1133">Transmembrane helix</keyword>
<dbReference type="RefSeq" id="WP_345132432.1">
    <property type="nucleotide sequence ID" value="NZ_BAABAT010000021.1"/>
</dbReference>
<feature type="compositionally biased region" description="Pro residues" evidence="1">
    <location>
        <begin position="350"/>
        <end position="369"/>
    </location>
</feature>
<dbReference type="EMBL" id="BAABAT010000021">
    <property type="protein sequence ID" value="GAA4255421.1"/>
    <property type="molecule type" value="Genomic_DNA"/>
</dbReference>
<gene>
    <name evidence="3" type="ORF">GCM10022255_064210</name>
</gene>
<evidence type="ECO:0000313" key="3">
    <source>
        <dbReference type="EMBL" id="GAA4255421.1"/>
    </source>
</evidence>
<feature type="transmembrane region" description="Helical" evidence="2">
    <location>
        <begin position="94"/>
        <end position="114"/>
    </location>
</feature>
<evidence type="ECO:0000313" key="4">
    <source>
        <dbReference type="Proteomes" id="UP001500620"/>
    </source>
</evidence>
<feature type="transmembrane region" description="Helical" evidence="2">
    <location>
        <begin position="226"/>
        <end position="247"/>
    </location>
</feature>
<name>A0ABP8DGH3_9ACTN</name>
<feature type="transmembrane region" description="Helical" evidence="2">
    <location>
        <begin position="121"/>
        <end position="143"/>
    </location>
</feature>
<evidence type="ECO:0000256" key="1">
    <source>
        <dbReference type="SAM" id="MobiDB-lite"/>
    </source>
</evidence>
<accession>A0ABP8DGH3</accession>
<feature type="transmembrane region" description="Helical" evidence="2">
    <location>
        <begin position="278"/>
        <end position="301"/>
    </location>
</feature>
<keyword evidence="2" id="KW-0812">Transmembrane</keyword>
<feature type="compositionally biased region" description="Pro residues" evidence="1">
    <location>
        <begin position="389"/>
        <end position="411"/>
    </location>
</feature>